<evidence type="ECO:0000256" key="1">
    <source>
        <dbReference type="SAM" id="MobiDB-lite"/>
    </source>
</evidence>
<name>A0A8H7CV37_9AGAR</name>
<evidence type="ECO:0000313" key="2">
    <source>
        <dbReference type="EMBL" id="KAF7351370.1"/>
    </source>
</evidence>
<keyword evidence="3" id="KW-1185">Reference proteome</keyword>
<feature type="compositionally biased region" description="Polar residues" evidence="1">
    <location>
        <begin position="69"/>
        <end position="84"/>
    </location>
</feature>
<evidence type="ECO:0000313" key="3">
    <source>
        <dbReference type="Proteomes" id="UP000623467"/>
    </source>
</evidence>
<protein>
    <submittedName>
        <fullName evidence="2">Uncharacterized protein</fullName>
    </submittedName>
</protein>
<gene>
    <name evidence="2" type="ORF">MSAN_01568500</name>
</gene>
<dbReference type="Proteomes" id="UP000623467">
    <property type="component" value="Unassembled WGS sequence"/>
</dbReference>
<proteinExistence type="predicted"/>
<dbReference type="OrthoDB" id="3270670at2759"/>
<organism evidence="2 3">
    <name type="scientific">Mycena sanguinolenta</name>
    <dbReference type="NCBI Taxonomy" id="230812"/>
    <lineage>
        <taxon>Eukaryota</taxon>
        <taxon>Fungi</taxon>
        <taxon>Dikarya</taxon>
        <taxon>Basidiomycota</taxon>
        <taxon>Agaricomycotina</taxon>
        <taxon>Agaricomycetes</taxon>
        <taxon>Agaricomycetidae</taxon>
        <taxon>Agaricales</taxon>
        <taxon>Marasmiineae</taxon>
        <taxon>Mycenaceae</taxon>
        <taxon>Mycena</taxon>
    </lineage>
</organism>
<feature type="compositionally biased region" description="Polar residues" evidence="1">
    <location>
        <begin position="27"/>
        <end position="44"/>
    </location>
</feature>
<comment type="caution">
    <text evidence="2">The sequence shown here is derived from an EMBL/GenBank/DDBJ whole genome shotgun (WGS) entry which is preliminary data.</text>
</comment>
<reference evidence="2" key="1">
    <citation type="submission" date="2020-05" db="EMBL/GenBank/DDBJ databases">
        <title>Mycena genomes resolve the evolution of fungal bioluminescence.</title>
        <authorList>
            <person name="Tsai I.J."/>
        </authorList>
    </citation>
    <scope>NUCLEOTIDE SEQUENCE</scope>
    <source>
        <strain evidence="2">160909Yilan</strain>
    </source>
</reference>
<sequence>MSQYSSTLLADRRSLPYFPEDRAYYSTSSRVAQWTPEPSRTSHYIPTPASFLPRLPSSTHLASTPPPFTRSSSEARTVSDNAHSTPYADASTASPSPESSLSPPPSTIVKEEQPDDDGFIMDLPVSALPQVLAPPTEVPLRATQASADMRRMMGVFRLNPFAIHARGGRGVLAPWAGGEARPLDEEPRIFEFQLDLLSDEEELKLEDHGYHGALDARKPFSLDTPGLRAFSPDFELGTEYTSDHYQLHHDPEPESNWELGYPSPVGLRPRVVPARPASASA</sequence>
<accession>A0A8H7CV37</accession>
<dbReference type="AlphaFoldDB" id="A0A8H7CV37"/>
<dbReference type="EMBL" id="JACAZH010000013">
    <property type="protein sequence ID" value="KAF7351370.1"/>
    <property type="molecule type" value="Genomic_DNA"/>
</dbReference>
<feature type="region of interest" description="Disordered" evidence="1">
    <location>
        <begin position="27"/>
        <end position="121"/>
    </location>
</feature>